<dbReference type="AlphaFoldDB" id="A0A1L9S213"/>
<protein>
    <submittedName>
        <fullName evidence="1">Uncharacterized protein</fullName>
    </submittedName>
</protein>
<dbReference type="GeneID" id="63749918"/>
<dbReference type="VEuPathDB" id="FungiDB:ASPWEDRAFT_34700"/>
<evidence type="ECO:0000313" key="1">
    <source>
        <dbReference type="EMBL" id="OJJ41202.1"/>
    </source>
</evidence>
<name>A0A1L9S213_ASPWE</name>
<reference evidence="2" key="1">
    <citation type="journal article" date="2017" name="Genome Biol.">
        <title>Comparative genomics reveals high biological diversity and specific adaptations in the industrially and medically important fungal genus Aspergillus.</title>
        <authorList>
            <person name="de Vries R.P."/>
            <person name="Riley R."/>
            <person name="Wiebenga A."/>
            <person name="Aguilar-Osorio G."/>
            <person name="Amillis S."/>
            <person name="Uchima C.A."/>
            <person name="Anderluh G."/>
            <person name="Asadollahi M."/>
            <person name="Askin M."/>
            <person name="Barry K."/>
            <person name="Battaglia E."/>
            <person name="Bayram O."/>
            <person name="Benocci T."/>
            <person name="Braus-Stromeyer S.A."/>
            <person name="Caldana C."/>
            <person name="Canovas D."/>
            <person name="Cerqueira G.C."/>
            <person name="Chen F."/>
            <person name="Chen W."/>
            <person name="Choi C."/>
            <person name="Clum A."/>
            <person name="Dos Santos R.A."/>
            <person name="Damasio A.R."/>
            <person name="Diallinas G."/>
            <person name="Emri T."/>
            <person name="Fekete E."/>
            <person name="Flipphi M."/>
            <person name="Freyberg S."/>
            <person name="Gallo A."/>
            <person name="Gournas C."/>
            <person name="Habgood R."/>
            <person name="Hainaut M."/>
            <person name="Harispe M.L."/>
            <person name="Henrissat B."/>
            <person name="Hilden K.S."/>
            <person name="Hope R."/>
            <person name="Hossain A."/>
            <person name="Karabika E."/>
            <person name="Karaffa L."/>
            <person name="Karanyi Z."/>
            <person name="Krasevec N."/>
            <person name="Kuo A."/>
            <person name="Kusch H."/>
            <person name="LaButti K."/>
            <person name="Lagendijk E.L."/>
            <person name="Lapidus A."/>
            <person name="Levasseur A."/>
            <person name="Lindquist E."/>
            <person name="Lipzen A."/>
            <person name="Logrieco A.F."/>
            <person name="MacCabe A."/>
            <person name="Maekelae M.R."/>
            <person name="Malavazi I."/>
            <person name="Melin P."/>
            <person name="Meyer V."/>
            <person name="Mielnichuk N."/>
            <person name="Miskei M."/>
            <person name="Molnar A.P."/>
            <person name="Mule G."/>
            <person name="Ngan C.Y."/>
            <person name="Orejas M."/>
            <person name="Orosz E."/>
            <person name="Ouedraogo J.P."/>
            <person name="Overkamp K.M."/>
            <person name="Park H.-S."/>
            <person name="Perrone G."/>
            <person name="Piumi F."/>
            <person name="Punt P.J."/>
            <person name="Ram A.F."/>
            <person name="Ramon A."/>
            <person name="Rauscher S."/>
            <person name="Record E."/>
            <person name="Riano-Pachon D.M."/>
            <person name="Robert V."/>
            <person name="Roehrig J."/>
            <person name="Ruller R."/>
            <person name="Salamov A."/>
            <person name="Salih N.S."/>
            <person name="Samson R.A."/>
            <person name="Sandor E."/>
            <person name="Sanguinetti M."/>
            <person name="Schuetze T."/>
            <person name="Sepcic K."/>
            <person name="Shelest E."/>
            <person name="Sherlock G."/>
            <person name="Sophianopoulou V."/>
            <person name="Squina F.M."/>
            <person name="Sun H."/>
            <person name="Susca A."/>
            <person name="Todd R.B."/>
            <person name="Tsang A."/>
            <person name="Unkles S.E."/>
            <person name="van de Wiele N."/>
            <person name="van Rossen-Uffink D."/>
            <person name="Oliveira J.V."/>
            <person name="Vesth T.C."/>
            <person name="Visser J."/>
            <person name="Yu J.-H."/>
            <person name="Zhou M."/>
            <person name="Andersen M.R."/>
            <person name="Archer D.B."/>
            <person name="Baker S.E."/>
            <person name="Benoit I."/>
            <person name="Brakhage A.A."/>
            <person name="Braus G.H."/>
            <person name="Fischer R."/>
            <person name="Frisvad J.C."/>
            <person name="Goldman G.H."/>
            <person name="Houbraken J."/>
            <person name="Oakley B."/>
            <person name="Pocsi I."/>
            <person name="Scazzocchio C."/>
            <person name="Seiboth B."/>
            <person name="vanKuyk P.A."/>
            <person name="Wortman J."/>
            <person name="Dyer P.S."/>
            <person name="Grigoriev I.V."/>
        </authorList>
    </citation>
    <scope>NUCLEOTIDE SEQUENCE [LARGE SCALE GENOMIC DNA]</scope>
    <source>
        <strain evidence="2">DTO 134E9</strain>
    </source>
</reference>
<sequence>MKFSICLSRKAKDQEKKRNGTLAKSKNLRKLLPLLTSDLDIKEKWEIIRIAFQKNGVGNPDMEWLETQLEQVGEYTMAQGIRFIEWIADPKKDIPSWCQKIVEMDIQGRQIVQREIYVQEEMQALQKQLELTPSNPKETAARLTAVEEEASSLNEAFWAYRRQLWKLTSNMGRSPPSQALTTTRQNPD</sequence>
<dbReference type="EMBL" id="KV878209">
    <property type="protein sequence ID" value="OJJ41202.1"/>
    <property type="molecule type" value="Genomic_DNA"/>
</dbReference>
<dbReference type="RefSeq" id="XP_040694878.1">
    <property type="nucleotide sequence ID" value="XM_040834070.1"/>
</dbReference>
<dbReference type="OrthoDB" id="4440408at2759"/>
<gene>
    <name evidence="1" type="ORF">ASPWEDRAFT_34700</name>
</gene>
<dbReference type="STRING" id="1073089.A0A1L9S213"/>
<dbReference type="Proteomes" id="UP000184383">
    <property type="component" value="Unassembled WGS sequence"/>
</dbReference>
<organism evidence="1 2">
    <name type="scientific">Aspergillus wentii DTO 134E9</name>
    <dbReference type="NCBI Taxonomy" id="1073089"/>
    <lineage>
        <taxon>Eukaryota</taxon>
        <taxon>Fungi</taxon>
        <taxon>Dikarya</taxon>
        <taxon>Ascomycota</taxon>
        <taxon>Pezizomycotina</taxon>
        <taxon>Eurotiomycetes</taxon>
        <taxon>Eurotiomycetidae</taxon>
        <taxon>Eurotiales</taxon>
        <taxon>Aspergillaceae</taxon>
        <taxon>Aspergillus</taxon>
        <taxon>Aspergillus subgen. Cremei</taxon>
    </lineage>
</organism>
<proteinExistence type="predicted"/>
<evidence type="ECO:0000313" key="2">
    <source>
        <dbReference type="Proteomes" id="UP000184383"/>
    </source>
</evidence>
<keyword evidence="2" id="KW-1185">Reference proteome</keyword>
<accession>A0A1L9S213</accession>